<keyword evidence="4" id="KW-0653">Protein transport</keyword>
<keyword evidence="10" id="KW-1185">Reference proteome</keyword>
<organism evidence="9 10">
    <name type="scientific">Kitasatospora cystarginea</name>
    <dbReference type="NCBI Taxonomy" id="58350"/>
    <lineage>
        <taxon>Bacteria</taxon>
        <taxon>Bacillati</taxon>
        <taxon>Actinomycetota</taxon>
        <taxon>Actinomycetes</taxon>
        <taxon>Kitasatosporales</taxon>
        <taxon>Streptomycetaceae</taxon>
        <taxon>Kitasatospora</taxon>
    </lineage>
</organism>
<dbReference type="EMBL" id="BAAATR010000005">
    <property type="protein sequence ID" value="GAA2235610.1"/>
    <property type="molecule type" value="Genomic_DNA"/>
</dbReference>
<evidence type="ECO:0000256" key="4">
    <source>
        <dbReference type="ARBA" id="ARBA00022927"/>
    </source>
</evidence>
<evidence type="ECO:0000256" key="1">
    <source>
        <dbReference type="ARBA" id="ARBA00004167"/>
    </source>
</evidence>
<dbReference type="Gene3D" id="1.20.5.3310">
    <property type="match status" value="1"/>
</dbReference>
<protein>
    <submittedName>
        <fullName evidence="9">Sec-independent protein translocase subunit TatA</fullName>
    </submittedName>
</protein>
<evidence type="ECO:0000256" key="2">
    <source>
        <dbReference type="ARBA" id="ARBA00022448"/>
    </source>
</evidence>
<comment type="subcellular location">
    <subcellularLocation>
        <location evidence="1">Membrane</location>
        <topology evidence="1">Single-pass membrane protein</topology>
    </subcellularLocation>
</comment>
<proteinExistence type="predicted"/>
<dbReference type="Proteomes" id="UP001500305">
    <property type="component" value="Unassembled WGS sequence"/>
</dbReference>
<keyword evidence="6" id="KW-0811">Translocation</keyword>
<gene>
    <name evidence="9" type="primary">tatA</name>
    <name evidence="9" type="ORF">GCM10010430_15490</name>
</gene>
<dbReference type="Pfam" id="PF02416">
    <property type="entry name" value="TatA_B_E"/>
    <property type="match status" value="1"/>
</dbReference>
<evidence type="ECO:0000256" key="8">
    <source>
        <dbReference type="SAM" id="MobiDB-lite"/>
    </source>
</evidence>
<accession>A0ABN3DLR3</accession>
<keyword evidence="5" id="KW-1133">Transmembrane helix</keyword>
<evidence type="ECO:0000313" key="10">
    <source>
        <dbReference type="Proteomes" id="UP001500305"/>
    </source>
</evidence>
<feature type="region of interest" description="Disordered" evidence="8">
    <location>
        <begin position="48"/>
        <end position="87"/>
    </location>
</feature>
<evidence type="ECO:0000256" key="5">
    <source>
        <dbReference type="ARBA" id="ARBA00022989"/>
    </source>
</evidence>
<evidence type="ECO:0000256" key="3">
    <source>
        <dbReference type="ARBA" id="ARBA00022692"/>
    </source>
</evidence>
<name>A0ABN3DLR3_9ACTN</name>
<evidence type="ECO:0000313" key="9">
    <source>
        <dbReference type="EMBL" id="GAA2235610.1"/>
    </source>
</evidence>
<reference evidence="9 10" key="1">
    <citation type="journal article" date="2019" name="Int. J. Syst. Evol. Microbiol.">
        <title>The Global Catalogue of Microorganisms (GCM) 10K type strain sequencing project: providing services to taxonomists for standard genome sequencing and annotation.</title>
        <authorList>
            <consortium name="The Broad Institute Genomics Platform"/>
            <consortium name="The Broad Institute Genome Sequencing Center for Infectious Disease"/>
            <person name="Wu L."/>
            <person name="Ma J."/>
        </authorList>
    </citation>
    <scope>NUCLEOTIDE SEQUENCE [LARGE SCALE GENOMIC DNA]</scope>
    <source>
        <strain evidence="9 10">JCM 7356</strain>
    </source>
</reference>
<comment type="caution">
    <text evidence="9">The sequence shown here is derived from an EMBL/GenBank/DDBJ whole genome shotgun (WGS) entry which is preliminary data.</text>
</comment>
<evidence type="ECO:0000256" key="6">
    <source>
        <dbReference type="ARBA" id="ARBA00023010"/>
    </source>
</evidence>
<dbReference type="InterPro" id="IPR003369">
    <property type="entry name" value="TatA/B/E"/>
</dbReference>
<keyword evidence="3" id="KW-0812">Transmembrane</keyword>
<keyword evidence="7" id="KW-0472">Membrane</keyword>
<feature type="compositionally biased region" description="Low complexity" evidence="8">
    <location>
        <begin position="51"/>
        <end position="62"/>
    </location>
</feature>
<evidence type="ECO:0000256" key="7">
    <source>
        <dbReference type="ARBA" id="ARBA00023136"/>
    </source>
</evidence>
<dbReference type="RefSeq" id="WP_344635487.1">
    <property type="nucleotide sequence ID" value="NZ_BAAATR010000005.1"/>
</dbReference>
<sequence>MRISPVAFLLLVVFAFALFGGKRLPDLARALGRSMRILKSETKAMYREGQEAPAAQPAVEAPRTIKAAPGDSAGSRPVTGQGPGRQD</sequence>
<keyword evidence="2" id="KW-0813">Transport</keyword>